<dbReference type="Pfam" id="PF13416">
    <property type="entry name" value="SBP_bac_8"/>
    <property type="match status" value="1"/>
</dbReference>
<proteinExistence type="predicted"/>
<reference evidence="5" key="1">
    <citation type="submission" date="2018-05" db="EMBL/GenBank/DDBJ databases">
        <authorList>
            <person name="Lanie J.A."/>
            <person name="Ng W.-L."/>
            <person name="Kazmierczak K.M."/>
            <person name="Andrzejewski T.M."/>
            <person name="Davidsen T.M."/>
            <person name="Wayne K.J."/>
            <person name="Tettelin H."/>
            <person name="Glass J.I."/>
            <person name="Rusch D."/>
            <person name="Podicherti R."/>
            <person name="Tsui H.-C.T."/>
            <person name="Winkler M.E."/>
        </authorList>
    </citation>
    <scope>NUCLEOTIDE SEQUENCE</scope>
</reference>
<name>A0A381S243_9ZZZZ</name>
<dbReference type="SUPFAM" id="SSF53850">
    <property type="entry name" value="Periplasmic binding protein-like II"/>
    <property type="match status" value="1"/>
</dbReference>
<dbReference type="GO" id="GO:0042597">
    <property type="term" value="C:periplasmic space"/>
    <property type="evidence" value="ECO:0007669"/>
    <property type="project" value="UniProtKB-SubCell"/>
</dbReference>
<dbReference type="Gene3D" id="3.40.190.10">
    <property type="entry name" value="Periplasmic binding protein-like II"/>
    <property type="match status" value="2"/>
</dbReference>
<dbReference type="PANTHER" id="PTHR30222:SF12">
    <property type="entry name" value="NORSPERMIDINE SENSOR"/>
    <property type="match status" value="1"/>
</dbReference>
<evidence type="ECO:0008006" key="6">
    <source>
        <dbReference type="Google" id="ProtNLM"/>
    </source>
</evidence>
<evidence type="ECO:0000256" key="1">
    <source>
        <dbReference type="ARBA" id="ARBA00004418"/>
    </source>
</evidence>
<dbReference type="CDD" id="cd13659">
    <property type="entry name" value="PBP2_PotF"/>
    <property type="match status" value="1"/>
</dbReference>
<evidence type="ECO:0000256" key="2">
    <source>
        <dbReference type="ARBA" id="ARBA00022448"/>
    </source>
</evidence>
<dbReference type="InterPro" id="IPR006059">
    <property type="entry name" value="SBP"/>
</dbReference>
<accession>A0A381S243</accession>
<organism evidence="5">
    <name type="scientific">marine metagenome</name>
    <dbReference type="NCBI Taxonomy" id="408172"/>
    <lineage>
        <taxon>unclassified sequences</taxon>
        <taxon>metagenomes</taxon>
        <taxon>ecological metagenomes</taxon>
    </lineage>
</organism>
<gene>
    <name evidence="5" type="ORF">METZ01_LOCUS50222</name>
</gene>
<comment type="subcellular location">
    <subcellularLocation>
        <location evidence="1">Periplasm</location>
    </subcellularLocation>
</comment>
<dbReference type="PIRSF" id="PIRSF019574">
    <property type="entry name" value="Periplasmic_polyamine_BP"/>
    <property type="match status" value="1"/>
</dbReference>
<keyword evidence="3" id="KW-0732">Signal</keyword>
<dbReference type="PANTHER" id="PTHR30222">
    <property type="entry name" value="SPERMIDINE/PUTRESCINE-BINDING PERIPLASMIC PROTEIN"/>
    <property type="match status" value="1"/>
</dbReference>
<dbReference type="PRINTS" id="PR00909">
    <property type="entry name" value="SPERMDNBNDNG"/>
</dbReference>
<keyword evidence="2" id="KW-0813">Transport</keyword>
<dbReference type="GO" id="GO:0019808">
    <property type="term" value="F:polyamine binding"/>
    <property type="evidence" value="ECO:0007669"/>
    <property type="project" value="InterPro"/>
</dbReference>
<evidence type="ECO:0000256" key="3">
    <source>
        <dbReference type="ARBA" id="ARBA00022729"/>
    </source>
</evidence>
<keyword evidence="4" id="KW-0574">Periplasm</keyword>
<dbReference type="AlphaFoldDB" id="A0A381S243"/>
<sequence>MRRVPLLMFTRSTAAILITAGAGVFASENDGKVLNVYNWADYIGETTLENFEDEYGIKVNYDVYDSAQIVDAKLMAGKSGYDVIVHAATNSARLIPIGVFQPLDKERLSNWGNLDPVLLTNFAKYDPGNQYGVPYMWGTTGFSYNKAMVAERMPNAPVGSAQLIFDPETVSKFADCGVSLLDSASEVIGMAMLYLGHDSNSVEPAHLQQAEQLLRSIRPHVKYFSSTKLLLDLPAKEVCIAMSWSGDYSVANRRAADAGIDITLGYTIPTEGSLIWFDVAYIPAGAANVYGAHLFLDFIMRPDVIAEVSNFIGYANANREASLLMDADIVTDPAIYPDAATLKRLSATQTLHPKLERLRSRVWTRVKSGL</sequence>
<dbReference type="GO" id="GO:0015846">
    <property type="term" value="P:polyamine transport"/>
    <property type="evidence" value="ECO:0007669"/>
    <property type="project" value="InterPro"/>
</dbReference>
<protein>
    <recommendedName>
        <fullName evidence="6">Putrescine-binding periplasmic protein</fullName>
    </recommendedName>
</protein>
<dbReference type="EMBL" id="UINC01002502">
    <property type="protein sequence ID" value="SUZ97368.1"/>
    <property type="molecule type" value="Genomic_DNA"/>
</dbReference>
<evidence type="ECO:0000313" key="5">
    <source>
        <dbReference type="EMBL" id="SUZ97368.1"/>
    </source>
</evidence>
<dbReference type="InterPro" id="IPR001188">
    <property type="entry name" value="Sperm_putr-bd"/>
</dbReference>
<evidence type="ECO:0000256" key="4">
    <source>
        <dbReference type="ARBA" id="ARBA00022764"/>
    </source>
</evidence>